<dbReference type="Proteomes" id="UP001330434">
    <property type="component" value="Chromosome"/>
</dbReference>
<proteinExistence type="predicted"/>
<feature type="compositionally biased region" description="Basic and acidic residues" evidence="1">
    <location>
        <begin position="90"/>
        <end position="100"/>
    </location>
</feature>
<keyword evidence="3" id="KW-1185">Reference proteome</keyword>
<evidence type="ECO:0000313" key="2">
    <source>
        <dbReference type="EMBL" id="WVX67049.1"/>
    </source>
</evidence>
<sequence length="146" mass="15265">MPTLTSIFAVGATLLAGIFHPSSEGIQDAMRKASETTSLTDLSGHSISSGEGGFSLASFQNPKTGVGSAFKGFAPSLAKTAPQHNIGPEHSLKGSPRPEVRGDINLFQDKVATQDNQSLGATSTSALTNLSKPNHILLKLRMVLYS</sequence>
<feature type="region of interest" description="Disordered" evidence="1">
    <location>
        <begin position="79"/>
        <end position="100"/>
    </location>
</feature>
<gene>
    <name evidence="2" type="ORF">Bealeia1_01246</name>
</gene>
<evidence type="ECO:0000313" key="3">
    <source>
        <dbReference type="Proteomes" id="UP001330434"/>
    </source>
</evidence>
<reference evidence="2 3" key="1">
    <citation type="journal article" date="2024" name="Environ. Microbiol.">
        <title>Novel evolutionary insights on the interactions of the Holosporales (Alphaproteobacteria) with eukaryotic hosts from comparative genomics.</title>
        <authorList>
            <person name="Giovannini M."/>
            <person name="Petroni G."/>
            <person name="Castelli M."/>
        </authorList>
    </citation>
    <scope>NUCLEOTIDE SEQUENCE [LARGE SCALE GENOMIC DNA]</scope>
    <source>
        <strain evidence="2 3">US_Bl 15I1</strain>
    </source>
</reference>
<evidence type="ECO:0000256" key="1">
    <source>
        <dbReference type="SAM" id="MobiDB-lite"/>
    </source>
</evidence>
<accession>A0ABZ2C8M2</accession>
<organism evidence="2 3">
    <name type="scientific">Candidatus Bealeia paramacronuclearis</name>
    <dbReference type="NCBI Taxonomy" id="1921001"/>
    <lineage>
        <taxon>Bacteria</taxon>
        <taxon>Pseudomonadati</taxon>
        <taxon>Pseudomonadota</taxon>
        <taxon>Alphaproteobacteria</taxon>
        <taxon>Holosporales</taxon>
        <taxon>Holosporaceae</taxon>
        <taxon>Candidatus Bealeia</taxon>
    </lineage>
</organism>
<dbReference type="EMBL" id="CP133270">
    <property type="protein sequence ID" value="WVX67049.1"/>
    <property type="molecule type" value="Genomic_DNA"/>
</dbReference>
<name>A0ABZ2C8M2_9PROT</name>
<protein>
    <submittedName>
        <fullName evidence="2">Uncharacterized protein</fullName>
    </submittedName>
</protein>
<dbReference type="RefSeq" id="WP_331255847.1">
    <property type="nucleotide sequence ID" value="NZ_CP133270.1"/>
</dbReference>